<dbReference type="AlphaFoldDB" id="A0A165FZ42"/>
<dbReference type="Proteomes" id="UP000077266">
    <property type="component" value="Unassembled WGS sequence"/>
</dbReference>
<accession>A0A165FZ42</accession>
<proteinExistence type="predicted"/>
<organism evidence="2 3">
    <name type="scientific">Exidia glandulosa HHB12029</name>
    <dbReference type="NCBI Taxonomy" id="1314781"/>
    <lineage>
        <taxon>Eukaryota</taxon>
        <taxon>Fungi</taxon>
        <taxon>Dikarya</taxon>
        <taxon>Basidiomycota</taxon>
        <taxon>Agaricomycotina</taxon>
        <taxon>Agaricomycetes</taxon>
        <taxon>Auriculariales</taxon>
        <taxon>Exidiaceae</taxon>
        <taxon>Exidia</taxon>
    </lineage>
</organism>
<evidence type="ECO:0000256" key="1">
    <source>
        <dbReference type="SAM" id="MobiDB-lite"/>
    </source>
</evidence>
<dbReference type="EMBL" id="KV426065">
    <property type="protein sequence ID" value="KZV89744.1"/>
    <property type="molecule type" value="Genomic_DNA"/>
</dbReference>
<protein>
    <submittedName>
        <fullName evidence="2">Uncharacterized protein</fullName>
    </submittedName>
</protein>
<reference evidence="2 3" key="1">
    <citation type="journal article" date="2016" name="Mol. Biol. Evol.">
        <title>Comparative Genomics of Early-Diverging Mushroom-Forming Fungi Provides Insights into the Origins of Lignocellulose Decay Capabilities.</title>
        <authorList>
            <person name="Nagy L.G."/>
            <person name="Riley R."/>
            <person name="Tritt A."/>
            <person name="Adam C."/>
            <person name="Daum C."/>
            <person name="Floudas D."/>
            <person name="Sun H."/>
            <person name="Yadav J.S."/>
            <person name="Pangilinan J."/>
            <person name="Larsson K.H."/>
            <person name="Matsuura K."/>
            <person name="Barry K."/>
            <person name="Labutti K."/>
            <person name="Kuo R."/>
            <person name="Ohm R.A."/>
            <person name="Bhattacharya S.S."/>
            <person name="Shirouzu T."/>
            <person name="Yoshinaga Y."/>
            <person name="Martin F.M."/>
            <person name="Grigoriev I.V."/>
            <person name="Hibbett D.S."/>
        </authorList>
    </citation>
    <scope>NUCLEOTIDE SEQUENCE [LARGE SCALE GENOMIC DNA]</scope>
    <source>
        <strain evidence="2 3">HHB12029</strain>
    </source>
</reference>
<sequence length="276" mass="30532">MNNESAKEYEERPYRDTGLASNTLPQYTYDYSAGACLVILRTQQSQKKDARVAEQLKARGVVLNPFGVTSRLNNCTSATRPASANPSDPSDYALLALNATYYPEDRSATIRPRRRSSGRRLGRSGSSPSTYRSYSTCSSPFCCPTTSNSPALQFAGPTALDKSARVANFPVLNANCHPVGVTPDDLVQAETTRTSYLEREMYVFLGAERSPTQFDRRAMDFYAILFAFVTVLANHKTEPAVEQLVQQHGQNGFDKLAVHFCDELVQGRGFARVLDE</sequence>
<feature type="compositionally biased region" description="Low complexity" evidence="1">
    <location>
        <begin position="123"/>
        <end position="134"/>
    </location>
</feature>
<feature type="region of interest" description="Disordered" evidence="1">
    <location>
        <begin position="105"/>
        <end position="134"/>
    </location>
</feature>
<gene>
    <name evidence="2" type="ORF">EXIGLDRAFT_695354</name>
</gene>
<dbReference type="OrthoDB" id="2942246at2759"/>
<evidence type="ECO:0000313" key="3">
    <source>
        <dbReference type="Proteomes" id="UP000077266"/>
    </source>
</evidence>
<dbReference type="STRING" id="1314781.A0A165FZ42"/>
<name>A0A165FZ42_EXIGL</name>
<dbReference type="InParanoid" id="A0A165FZ42"/>
<evidence type="ECO:0000313" key="2">
    <source>
        <dbReference type="EMBL" id="KZV89744.1"/>
    </source>
</evidence>
<feature type="compositionally biased region" description="Basic and acidic residues" evidence="1">
    <location>
        <begin position="1"/>
        <end position="15"/>
    </location>
</feature>
<keyword evidence="3" id="KW-1185">Reference proteome</keyword>
<feature type="region of interest" description="Disordered" evidence="1">
    <location>
        <begin position="1"/>
        <end position="22"/>
    </location>
</feature>
<feature type="compositionally biased region" description="Basic residues" evidence="1">
    <location>
        <begin position="111"/>
        <end position="122"/>
    </location>
</feature>